<comment type="subcellular location">
    <subcellularLocation>
        <location evidence="1">Cell membrane</location>
        <topology evidence="1">Multi-pass membrane protein</topology>
    </subcellularLocation>
</comment>
<feature type="transmembrane region" description="Helical" evidence="6">
    <location>
        <begin position="281"/>
        <end position="307"/>
    </location>
</feature>
<dbReference type="EMBL" id="JAVIKH010000006">
    <property type="protein sequence ID" value="MDX8336053.1"/>
    <property type="molecule type" value="Genomic_DNA"/>
</dbReference>
<feature type="transmembrane region" description="Helical" evidence="6">
    <location>
        <begin position="230"/>
        <end position="254"/>
    </location>
</feature>
<evidence type="ECO:0000256" key="1">
    <source>
        <dbReference type="ARBA" id="ARBA00004651"/>
    </source>
</evidence>
<feature type="transmembrane region" description="Helical" evidence="6">
    <location>
        <begin position="38"/>
        <end position="59"/>
    </location>
</feature>
<dbReference type="RefSeq" id="WP_320313458.1">
    <property type="nucleotide sequence ID" value="NZ_JAVIKH010000006.1"/>
</dbReference>
<dbReference type="PANTHER" id="PTHR42770:SF4">
    <property type="entry name" value="ARGININE_ORNITHINE ANTIPORTER-RELATED"/>
    <property type="match status" value="1"/>
</dbReference>
<evidence type="ECO:0000256" key="5">
    <source>
        <dbReference type="ARBA" id="ARBA00023136"/>
    </source>
</evidence>
<evidence type="ECO:0000313" key="8">
    <source>
        <dbReference type="Proteomes" id="UP001279681"/>
    </source>
</evidence>
<feature type="transmembrane region" description="Helical" evidence="6">
    <location>
        <begin position="409"/>
        <end position="426"/>
    </location>
</feature>
<reference evidence="8" key="1">
    <citation type="submission" date="2023-07" db="EMBL/GenBank/DDBJ databases">
        <authorList>
            <person name="Colorado M.A."/>
            <person name="Villamil L.M."/>
            <person name="Melo J.F."/>
            <person name="Rodriguez J.A."/>
            <person name="Ruiz R.Y."/>
        </authorList>
    </citation>
    <scope>NUCLEOTIDE SEQUENCE [LARGE SCALE GENOMIC DNA]</scope>
    <source>
        <strain evidence="8">C33</strain>
    </source>
</reference>
<organism evidence="7 8">
    <name type="scientific">Candidatus Cetobacterium colombiensis</name>
    <dbReference type="NCBI Taxonomy" id="3073100"/>
    <lineage>
        <taxon>Bacteria</taxon>
        <taxon>Fusobacteriati</taxon>
        <taxon>Fusobacteriota</taxon>
        <taxon>Fusobacteriia</taxon>
        <taxon>Fusobacteriales</taxon>
        <taxon>Fusobacteriaceae</taxon>
        <taxon>Cetobacterium</taxon>
    </lineage>
</organism>
<dbReference type="InterPro" id="IPR002293">
    <property type="entry name" value="AA/rel_permease1"/>
</dbReference>
<keyword evidence="3 6" id="KW-0812">Transmembrane</keyword>
<gene>
    <name evidence="7" type="ORF">RFV38_06005</name>
</gene>
<evidence type="ECO:0000256" key="3">
    <source>
        <dbReference type="ARBA" id="ARBA00022692"/>
    </source>
</evidence>
<evidence type="ECO:0000313" key="7">
    <source>
        <dbReference type="EMBL" id="MDX8336053.1"/>
    </source>
</evidence>
<proteinExistence type="predicted"/>
<evidence type="ECO:0000256" key="6">
    <source>
        <dbReference type="SAM" id="Phobius"/>
    </source>
</evidence>
<feature type="transmembrane region" description="Helical" evidence="6">
    <location>
        <begin position="124"/>
        <end position="142"/>
    </location>
</feature>
<dbReference type="InterPro" id="IPR050367">
    <property type="entry name" value="APC_superfamily"/>
</dbReference>
<keyword evidence="5 6" id="KW-0472">Membrane</keyword>
<dbReference type="Gene3D" id="1.20.1740.10">
    <property type="entry name" value="Amino acid/polyamine transporter I"/>
    <property type="match status" value="1"/>
</dbReference>
<feature type="transmembrane region" description="Helical" evidence="6">
    <location>
        <begin position="7"/>
        <end position="26"/>
    </location>
</feature>
<protein>
    <submittedName>
        <fullName evidence="7">Amino acid permease</fullName>
    </submittedName>
</protein>
<feature type="transmembrane region" description="Helical" evidence="6">
    <location>
        <begin position="195"/>
        <end position="218"/>
    </location>
</feature>
<feature type="transmembrane region" description="Helical" evidence="6">
    <location>
        <begin position="327"/>
        <end position="348"/>
    </location>
</feature>
<feature type="transmembrane region" description="Helical" evidence="6">
    <location>
        <begin position="354"/>
        <end position="375"/>
    </location>
</feature>
<evidence type="ECO:0000256" key="2">
    <source>
        <dbReference type="ARBA" id="ARBA00022475"/>
    </source>
</evidence>
<feature type="transmembrane region" description="Helical" evidence="6">
    <location>
        <begin position="387"/>
        <end position="403"/>
    </location>
</feature>
<feature type="transmembrane region" description="Helical" evidence="6">
    <location>
        <begin position="154"/>
        <end position="175"/>
    </location>
</feature>
<keyword evidence="4 6" id="KW-1133">Transmembrane helix</keyword>
<dbReference type="Pfam" id="PF13520">
    <property type="entry name" value="AA_permease_2"/>
    <property type="match status" value="1"/>
</dbReference>
<comment type="caution">
    <text evidence="7">The sequence shown here is derived from an EMBL/GenBank/DDBJ whole genome shotgun (WGS) entry which is preliminary data.</text>
</comment>
<accession>A0ABU4WC32</accession>
<evidence type="ECO:0000256" key="4">
    <source>
        <dbReference type="ARBA" id="ARBA00022989"/>
    </source>
</evidence>
<keyword evidence="8" id="KW-1185">Reference proteome</keyword>
<keyword evidence="2" id="KW-1003">Cell membrane</keyword>
<feature type="transmembrane region" description="Helical" evidence="6">
    <location>
        <begin position="80"/>
        <end position="104"/>
    </location>
</feature>
<dbReference type="PANTHER" id="PTHR42770">
    <property type="entry name" value="AMINO ACID TRANSPORTER-RELATED"/>
    <property type="match status" value="1"/>
</dbReference>
<dbReference type="PIRSF" id="PIRSF006060">
    <property type="entry name" value="AA_transporter"/>
    <property type="match status" value="1"/>
</dbReference>
<sequence>MLEKKEFGLLGLVGVVIGSVIGGGIFNVSKEIAKTSSIGAALIGWLISATGVFFIIKVYQRLLLKRSDLNNGIYEYARVGFGPLAGFFSAWGYWLACVVSNASYPVLIVQTLSYFFPSIVGVKTPQGFILGTILLWLISYIIMKGIKTYNFFNFLATLGKISAIIMSICFMIFFFKYNIFKMDFWGSLTYKGDVFTQIKGCMLQTLWALIGVEGAVVISGRAKNKKDVSLATFIGYFIALFLYILIVILSYGILPAETLSTLNDPALAYILESVIGKWGAIFINISVLISIFGAWITWTIIAAEIPYNISNDNLFPSFLKNLNSSGAAGNALIFNAVIKQIAFILSLFSSNVYLIITNSAAALMLLPYIFSTFFLLKISTLKNELKYIIYGSLALLYCFWMVYAAGKEYMIQTFLIYLAGLPFYFYKKKSPTK</sequence>
<name>A0ABU4WC32_9FUSO</name>
<dbReference type="Proteomes" id="UP001279681">
    <property type="component" value="Unassembled WGS sequence"/>
</dbReference>